<dbReference type="Proteomes" id="UP001205612">
    <property type="component" value="Unassembled WGS sequence"/>
</dbReference>
<evidence type="ECO:0008006" key="4">
    <source>
        <dbReference type="Google" id="ProtNLM"/>
    </source>
</evidence>
<sequence>MVGRIVRGGRSGVRWGLALGCGAVWWWAVLRLALGEGAGVLEGAVAAGGWGLGLLPVHCVPKGDAAGAVPAGRWGGAWRLDGVTGAAPRARRPRPGEESAPL</sequence>
<accession>A0ABT2BCX9</accession>
<protein>
    <recommendedName>
        <fullName evidence="4">Integral membrane protein</fullName>
    </recommendedName>
</protein>
<comment type="caution">
    <text evidence="2">The sequence shown here is derived from an EMBL/GenBank/DDBJ whole genome shotgun (WGS) entry which is preliminary data.</text>
</comment>
<keyword evidence="3" id="KW-1185">Reference proteome</keyword>
<dbReference type="RefSeq" id="WP_258783106.1">
    <property type="nucleotide sequence ID" value="NZ_JANUGP010000037.1"/>
</dbReference>
<evidence type="ECO:0000256" key="1">
    <source>
        <dbReference type="SAM" id="Phobius"/>
    </source>
</evidence>
<feature type="transmembrane region" description="Helical" evidence="1">
    <location>
        <begin position="12"/>
        <end position="29"/>
    </location>
</feature>
<gene>
    <name evidence="2" type="ORF">NX794_31850</name>
</gene>
<keyword evidence="1" id="KW-0812">Transmembrane</keyword>
<keyword evidence="1" id="KW-1133">Transmembrane helix</keyword>
<keyword evidence="1" id="KW-0472">Membrane</keyword>
<reference evidence="2 3" key="1">
    <citation type="submission" date="2022-08" db="EMBL/GenBank/DDBJ databases">
        <authorList>
            <person name="Somphong A."/>
            <person name="Phongsopitanun W."/>
        </authorList>
    </citation>
    <scope>NUCLEOTIDE SEQUENCE [LARGE SCALE GENOMIC DNA]</scope>
    <source>
        <strain evidence="2 3">LP11</strain>
    </source>
</reference>
<organism evidence="2 3">
    <name type="scientific">Streptomyces pyxinicus</name>
    <dbReference type="NCBI Taxonomy" id="2970331"/>
    <lineage>
        <taxon>Bacteria</taxon>
        <taxon>Bacillati</taxon>
        <taxon>Actinomycetota</taxon>
        <taxon>Actinomycetes</taxon>
        <taxon>Kitasatosporales</taxon>
        <taxon>Streptomycetaceae</taxon>
        <taxon>Streptomyces</taxon>
    </lineage>
</organism>
<proteinExistence type="predicted"/>
<evidence type="ECO:0000313" key="2">
    <source>
        <dbReference type="EMBL" id="MCS0605763.1"/>
    </source>
</evidence>
<dbReference type="EMBL" id="JANUGP010000037">
    <property type="protein sequence ID" value="MCS0605763.1"/>
    <property type="molecule type" value="Genomic_DNA"/>
</dbReference>
<evidence type="ECO:0000313" key="3">
    <source>
        <dbReference type="Proteomes" id="UP001205612"/>
    </source>
</evidence>
<name>A0ABT2BCX9_9ACTN</name>